<gene>
    <name evidence="5" type="ORF">GWA01_22110</name>
</gene>
<evidence type="ECO:0000256" key="2">
    <source>
        <dbReference type="ARBA" id="ARBA00023125"/>
    </source>
</evidence>
<dbReference type="OrthoDB" id="582199at2"/>
<evidence type="ECO:0000256" key="3">
    <source>
        <dbReference type="ARBA" id="ARBA00023163"/>
    </source>
</evidence>
<dbReference type="Pfam" id="PF12802">
    <property type="entry name" value="MarR_2"/>
    <property type="match status" value="1"/>
</dbReference>
<keyword evidence="6" id="KW-1185">Reference proteome</keyword>
<reference evidence="5 6" key="1">
    <citation type="submission" date="2019-07" db="EMBL/GenBank/DDBJ databases">
        <title>Whole genome shotgun sequence of Gluconobacter wancherniae NBRC 103581.</title>
        <authorList>
            <person name="Hosoyama A."/>
            <person name="Uohara A."/>
            <person name="Ohji S."/>
            <person name="Ichikawa N."/>
        </authorList>
    </citation>
    <scope>NUCLEOTIDE SEQUENCE [LARGE SCALE GENOMIC DNA]</scope>
    <source>
        <strain evidence="5 6">NBRC 103581</strain>
    </source>
</reference>
<keyword evidence="1" id="KW-0805">Transcription regulation</keyword>
<dbReference type="GO" id="GO:0003677">
    <property type="term" value="F:DNA binding"/>
    <property type="evidence" value="ECO:0007669"/>
    <property type="project" value="UniProtKB-KW"/>
</dbReference>
<proteinExistence type="predicted"/>
<dbReference type="RefSeq" id="WP_146797974.1">
    <property type="nucleotide sequence ID" value="NZ_BARC01000002.1"/>
</dbReference>
<dbReference type="EMBL" id="BJUZ01000003">
    <property type="protein sequence ID" value="GEK94441.1"/>
    <property type="molecule type" value="Genomic_DNA"/>
</dbReference>
<name>A0A511B4F6_9PROT</name>
<dbReference type="PANTHER" id="PTHR42756:SF1">
    <property type="entry name" value="TRANSCRIPTIONAL REPRESSOR OF EMRAB OPERON"/>
    <property type="match status" value="1"/>
</dbReference>
<organism evidence="5 6">
    <name type="scientific">Gluconobacter wancherniae NBRC 103581</name>
    <dbReference type="NCBI Taxonomy" id="656744"/>
    <lineage>
        <taxon>Bacteria</taxon>
        <taxon>Pseudomonadati</taxon>
        <taxon>Pseudomonadota</taxon>
        <taxon>Alphaproteobacteria</taxon>
        <taxon>Acetobacterales</taxon>
        <taxon>Acetobacteraceae</taxon>
        <taxon>Gluconobacter</taxon>
    </lineage>
</organism>
<dbReference type="Gene3D" id="1.10.10.10">
    <property type="entry name" value="Winged helix-like DNA-binding domain superfamily/Winged helix DNA-binding domain"/>
    <property type="match status" value="1"/>
</dbReference>
<comment type="caution">
    <text evidence="5">The sequence shown here is derived from an EMBL/GenBank/DDBJ whole genome shotgun (WGS) entry which is preliminary data.</text>
</comment>
<dbReference type="InterPro" id="IPR036390">
    <property type="entry name" value="WH_DNA-bd_sf"/>
</dbReference>
<evidence type="ECO:0000256" key="1">
    <source>
        <dbReference type="ARBA" id="ARBA00023015"/>
    </source>
</evidence>
<feature type="domain" description="HTH marR-type" evidence="4">
    <location>
        <begin position="1"/>
        <end position="139"/>
    </location>
</feature>
<sequence length="145" mass="16269">MADENSTPRPGQLANQTARLFIRAIDQALKPLGIRSGQIPVLLALRNGKELNQRALIEIVGIEQPGMVTLLSRMERDNLIRRTPDAKDKRSVRISLTDEGEEKSARVPEFLEEVNNKALTGFTTLERSILTALLDRIILNLENKE</sequence>
<dbReference type="PROSITE" id="PS50995">
    <property type="entry name" value="HTH_MARR_2"/>
    <property type="match status" value="1"/>
</dbReference>
<dbReference type="GO" id="GO:0003700">
    <property type="term" value="F:DNA-binding transcription factor activity"/>
    <property type="evidence" value="ECO:0007669"/>
    <property type="project" value="InterPro"/>
</dbReference>
<accession>A0A511B4F6</accession>
<evidence type="ECO:0000313" key="6">
    <source>
        <dbReference type="Proteomes" id="UP000321230"/>
    </source>
</evidence>
<dbReference type="InterPro" id="IPR000835">
    <property type="entry name" value="HTH_MarR-typ"/>
</dbReference>
<keyword evidence="2" id="KW-0238">DNA-binding</keyword>
<evidence type="ECO:0000259" key="4">
    <source>
        <dbReference type="PROSITE" id="PS50995"/>
    </source>
</evidence>
<dbReference type="Proteomes" id="UP000321230">
    <property type="component" value="Unassembled WGS sequence"/>
</dbReference>
<dbReference type="AlphaFoldDB" id="A0A511B4F6"/>
<dbReference type="InterPro" id="IPR036388">
    <property type="entry name" value="WH-like_DNA-bd_sf"/>
</dbReference>
<dbReference type="SUPFAM" id="SSF46785">
    <property type="entry name" value="Winged helix' DNA-binding domain"/>
    <property type="match status" value="1"/>
</dbReference>
<dbReference type="PANTHER" id="PTHR42756">
    <property type="entry name" value="TRANSCRIPTIONAL REGULATOR, MARR"/>
    <property type="match status" value="1"/>
</dbReference>
<dbReference type="SMART" id="SM00347">
    <property type="entry name" value="HTH_MARR"/>
    <property type="match status" value="1"/>
</dbReference>
<evidence type="ECO:0000313" key="5">
    <source>
        <dbReference type="EMBL" id="GEK94441.1"/>
    </source>
</evidence>
<dbReference type="PRINTS" id="PR00598">
    <property type="entry name" value="HTHMARR"/>
</dbReference>
<protein>
    <submittedName>
        <fullName evidence="5">MarR family transcriptional regulator</fullName>
    </submittedName>
</protein>
<keyword evidence="3" id="KW-0804">Transcription</keyword>